<reference evidence="1" key="1">
    <citation type="submission" date="2016-07" db="EMBL/GenBank/DDBJ databases">
        <authorList>
            <person name="Bretaudeau A."/>
        </authorList>
    </citation>
    <scope>NUCLEOTIDE SEQUENCE</scope>
    <source>
        <strain evidence="1">Rice</strain>
        <tissue evidence="1">Whole body</tissue>
    </source>
</reference>
<dbReference type="EMBL" id="ODYU01001612">
    <property type="protein sequence ID" value="SOQ38082.1"/>
    <property type="molecule type" value="Genomic_DNA"/>
</dbReference>
<dbReference type="AlphaFoldDB" id="A0A2H1VCF6"/>
<gene>
    <name evidence="1" type="ORF">SFRICE_039869</name>
</gene>
<sequence length="63" mass="6706">MAALPSSQPICADAWLSHTRVPRMFSLASSSSTSSSGMPAVYRFITGGRHTDPPVNVNILCIN</sequence>
<protein>
    <submittedName>
        <fullName evidence="1">SFRICE_039869</fullName>
    </submittedName>
</protein>
<organism evidence="1">
    <name type="scientific">Spodoptera frugiperda</name>
    <name type="common">Fall armyworm</name>
    <dbReference type="NCBI Taxonomy" id="7108"/>
    <lineage>
        <taxon>Eukaryota</taxon>
        <taxon>Metazoa</taxon>
        <taxon>Ecdysozoa</taxon>
        <taxon>Arthropoda</taxon>
        <taxon>Hexapoda</taxon>
        <taxon>Insecta</taxon>
        <taxon>Pterygota</taxon>
        <taxon>Neoptera</taxon>
        <taxon>Endopterygota</taxon>
        <taxon>Lepidoptera</taxon>
        <taxon>Glossata</taxon>
        <taxon>Ditrysia</taxon>
        <taxon>Noctuoidea</taxon>
        <taxon>Noctuidae</taxon>
        <taxon>Amphipyrinae</taxon>
        <taxon>Spodoptera</taxon>
    </lineage>
</organism>
<name>A0A2H1VCF6_SPOFR</name>
<evidence type="ECO:0000313" key="1">
    <source>
        <dbReference type="EMBL" id="SOQ38082.1"/>
    </source>
</evidence>
<proteinExistence type="predicted"/>
<accession>A0A2H1VCF6</accession>